<dbReference type="PANTHER" id="PTHR43683">
    <property type="entry name" value="MULTIDRUG EFFLUX PROTEIN YFMO"/>
    <property type="match status" value="1"/>
</dbReference>
<dbReference type="PRINTS" id="PR01035">
    <property type="entry name" value="TCRTETA"/>
</dbReference>
<evidence type="ECO:0000256" key="2">
    <source>
        <dbReference type="ARBA" id="ARBA00022692"/>
    </source>
</evidence>
<evidence type="ECO:0000256" key="5">
    <source>
        <dbReference type="SAM" id="Phobius"/>
    </source>
</evidence>
<evidence type="ECO:0000256" key="4">
    <source>
        <dbReference type="ARBA" id="ARBA00023136"/>
    </source>
</evidence>
<keyword evidence="4 5" id="KW-0472">Membrane</keyword>
<reference evidence="7 8" key="2">
    <citation type="submission" date="2019-08" db="EMBL/GenBank/DDBJ databases">
        <title>Jejuicoccus antrihumi gen. nov., sp. nov., a new member of the family Dermacoccaceae isolated from a cave.</title>
        <authorList>
            <person name="Schumann P."/>
            <person name="Kim I.S."/>
        </authorList>
    </citation>
    <scope>NUCLEOTIDE SEQUENCE [LARGE SCALE GENOMIC DNA]</scope>
    <source>
        <strain evidence="7 8">C5-26</strain>
    </source>
</reference>
<dbReference type="Proteomes" id="UP000320244">
    <property type="component" value="Unassembled WGS sequence"/>
</dbReference>
<keyword evidence="3 5" id="KW-1133">Transmembrane helix</keyword>
<feature type="transmembrane region" description="Helical" evidence="5">
    <location>
        <begin position="132"/>
        <end position="155"/>
    </location>
</feature>
<feature type="transmembrane region" description="Helical" evidence="5">
    <location>
        <begin position="102"/>
        <end position="120"/>
    </location>
</feature>
<feature type="transmembrane region" description="Helical" evidence="5">
    <location>
        <begin position="45"/>
        <end position="66"/>
    </location>
</feature>
<dbReference type="GO" id="GO:0022857">
    <property type="term" value="F:transmembrane transporter activity"/>
    <property type="evidence" value="ECO:0007669"/>
    <property type="project" value="InterPro"/>
</dbReference>
<dbReference type="SUPFAM" id="SSF103473">
    <property type="entry name" value="MFS general substrate transporter"/>
    <property type="match status" value="1"/>
</dbReference>
<proteinExistence type="predicted"/>
<comment type="caution">
    <text evidence="7">The sequence shown here is derived from an EMBL/GenBank/DDBJ whole genome shotgun (WGS) entry which is preliminary data.</text>
</comment>
<feature type="transmembrane region" description="Helical" evidence="5">
    <location>
        <begin position="326"/>
        <end position="344"/>
    </location>
</feature>
<name>A0A563E6P6_9MICO</name>
<evidence type="ECO:0000313" key="8">
    <source>
        <dbReference type="Proteomes" id="UP000320244"/>
    </source>
</evidence>
<dbReference type="CDD" id="cd17474">
    <property type="entry name" value="MFS_YfmO_like"/>
    <property type="match status" value="1"/>
</dbReference>
<feature type="transmembrane region" description="Helical" evidence="5">
    <location>
        <begin position="7"/>
        <end position="25"/>
    </location>
</feature>
<feature type="transmembrane region" description="Helical" evidence="5">
    <location>
        <begin position="73"/>
        <end position="90"/>
    </location>
</feature>
<dbReference type="AlphaFoldDB" id="A0A563E6P6"/>
<sequence>MWRQPKAVWAVAFACVIAFMGIGLVDPILKPIADQLNASPSQVSLLFTSYMAVMGVAMLITGAVSSRIGAKKTLLSGLFIIIIGSAAAGSMNSVMSIVDWRALWGLGNALFIATALAAIVQSAKGSVKEAIILYEAALGVGIASGPLIGGLLGSISWRGPFYGVAALMAIALIVTVFLLPSTPPAGKPTPLSAPFKALTHKALFAVAITALLYNFGFFTLLAFTPFPLGLDAIRTGFVFFGWGLLLAISSVFVAPILQRKFGTMPSVMGALTGFAIILAVMGLYTEHKPVLIVGVVISGFFLGINNTLVTETVMKAAPVERSTASAAYSFVRFGGGAVAPWLAGKLGEDVSVHLPFWVGAGAVLLGVLVLVVGRGLFHHIDEEPDHGAERVGTLQEAELVSVADES</sequence>
<dbReference type="Gene3D" id="1.20.1250.20">
    <property type="entry name" value="MFS general substrate transporter like domains"/>
    <property type="match status" value="1"/>
</dbReference>
<feature type="transmembrane region" description="Helical" evidence="5">
    <location>
        <begin position="202"/>
        <end position="224"/>
    </location>
</feature>
<reference evidence="7 8" key="1">
    <citation type="submission" date="2019-05" db="EMBL/GenBank/DDBJ databases">
        <authorList>
            <person name="Lee S.D."/>
        </authorList>
    </citation>
    <scope>NUCLEOTIDE SEQUENCE [LARGE SCALE GENOMIC DNA]</scope>
    <source>
        <strain evidence="7 8">C5-26</strain>
    </source>
</reference>
<dbReference type="InterPro" id="IPR036259">
    <property type="entry name" value="MFS_trans_sf"/>
</dbReference>
<dbReference type="InterPro" id="IPR053200">
    <property type="entry name" value="YfmO-like"/>
</dbReference>
<keyword evidence="2 5" id="KW-0812">Transmembrane</keyword>
<dbReference type="InterPro" id="IPR011701">
    <property type="entry name" value="MFS"/>
</dbReference>
<dbReference type="InterPro" id="IPR001958">
    <property type="entry name" value="Tet-R_TetA/multi-R_MdtG-like"/>
</dbReference>
<feature type="transmembrane region" description="Helical" evidence="5">
    <location>
        <begin position="236"/>
        <end position="257"/>
    </location>
</feature>
<protein>
    <submittedName>
        <fullName evidence="7">MFS transporter</fullName>
    </submittedName>
</protein>
<evidence type="ECO:0000313" key="7">
    <source>
        <dbReference type="EMBL" id="TWP37882.1"/>
    </source>
</evidence>
<feature type="transmembrane region" description="Helical" evidence="5">
    <location>
        <begin position="161"/>
        <end position="181"/>
    </location>
</feature>
<dbReference type="PROSITE" id="PS50850">
    <property type="entry name" value="MFS"/>
    <property type="match status" value="1"/>
</dbReference>
<dbReference type="Pfam" id="PF07690">
    <property type="entry name" value="MFS_1"/>
    <property type="match status" value="1"/>
</dbReference>
<gene>
    <name evidence="7" type="ORF">FGL98_03990</name>
</gene>
<feature type="transmembrane region" description="Helical" evidence="5">
    <location>
        <begin position="290"/>
        <end position="314"/>
    </location>
</feature>
<dbReference type="EMBL" id="VCQV01000004">
    <property type="protein sequence ID" value="TWP37882.1"/>
    <property type="molecule type" value="Genomic_DNA"/>
</dbReference>
<organism evidence="7 8">
    <name type="scientific">Leekyejoonella antrihumi</name>
    <dbReference type="NCBI Taxonomy" id="1660198"/>
    <lineage>
        <taxon>Bacteria</taxon>
        <taxon>Bacillati</taxon>
        <taxon>Actinomycetota</taxon>
        <taxon>Actinomycetes</taxon>
        <taxon>Micrococcales</taxon>
        <taxon>Dermacoccaceae</taxon>
        <taxon>Leekyejoonella</taxon>
    </lineage>
</organism>
<feature type="transmembrane region" description="Helical" evidence="5">
    <location>
        <begin position="356"/>
        <end position="377"/>
    </location>
</feature>
<feature type="transmembrane region" description="Helical" evidence="5">
    <location>
        <begin position="264"/>
        <end position="284"/>
    </location>
</feature>
<feature type="domain" description="Major facilitator superfamily (MFS) profile" evidence="6">
    <location>
        <begin position="7"/>
        <end position="378"/>
    </location>
</feature>
<dbReference type="RefSeq" id="WP_146315440.1">
    <property type="nucleotide sequence ID" value="NZ_VCQV01000004.1"/>
</dbReference>
<evidence type="ECO:0000256" key="3">
    <source>
        <dbReference type="ARBA" id="ARBA00022989"/>
    </source>
</evidence>
<comment type="subcellular location">
    <subcellularLocation>
        <location evidence="1">Cell membrane</location>
        <topology evidence="1">Multi-pass membrane protein</topology>
    </subcellularLocation>
</comment>
<dbReference type="OrthoDB" id="66811at2"/>
<accession>A0A563E6P6</accession>
<evidence type="ECO:0000259" key="6">
    <source>
        <dbReference type="PROSITE" id="PS50850"/>
    </source>
</evidence>
<evidence type="ECO:0000256" key="1">
    <source>
        <dbReference type="ARBA" id="ARBA00004651"/>
    </source>
</evidence>
<dbReference type="GO" id="GO:0005886">
    <property type="term" value="C:plasma membrane"/>
    <property type="evidence" value="ECO:0007669"/>
    <property type="project" value="UniProtKB-SubCell"/>
</dbReference>
<dbReference type="InterPro" id="IPR020846">
    <property type="entry name" value="MFS_dom"/>
</dbReference>
<keyword evidence="8" id="KW-1185">Reference proteome</keyword>
<dbReference type="PANTHER" id="PTHR43683:SF1">
    <property type="entry name" value="MULTIDRUG EFFLUX PROTEIN YFMO"/>
    <property type="match status" value="1"/>
</dbReference>